<evidence type="ECO:0000256" key="1">
    <source>
        <dbReference type="SAM" id="MobiDB-lite"/>
    </source>
</evidence>
<dbReference type="RefSeq" id="WP_345060303.1">
    <property type="nucleotide sequence ID" value="NZ_BAABEX010000002.1"/>
</dbReference>
<sequence length="773" mass="84910">MTSSAQTRYDVLYQQCLDDAAAEGRWLIEKLLDYTRYHLQRKESEVRHQDDRRAMAEAVALLQRHQRSMVEAFPTALRKAFDGALRAEAPTRARALTELRFEDLELLDAGQVQDHVEVARAQQMTLLHVEAVLAELNPLMCALAGLPSVQPERNPVHPQVYLRVLQEVMTGAGVPAGARMLWTLQMCELLGRELEGFYQRLIVRLREQGVQPVGYQRAGATAAPAAAGFHASNDFLPEAAEAPAPALLTAANLHDLLVHDEVPQPVPSRLAAFAQRFAQEFEAADPAGAEDGPPSDFPATLPGALEALDQTDHVEEVLQRLAVQQGRERTEARAVFSERMHQDADGTRQAVAREVVVLMIENLCRDERLLLPVRQGLRQLEPVLLKLVEHDARFFSDRDHPARRFMDEVTERSLAWDHVDGPGFAVFFKPVYKALKALSALQEVSAAHFHSAMVQIYRMWQDQHDKQLRQREAAVQALQHAEQRNLLAQRLQSELHALPAMAEVPPDVRDFVQGPWAQVLAEARLADRSGDADPGGYHALVGSLLWAATPGAGQANPARLTRITPGLLTGLRQGLRTIDYPARQTSAFLERLMGLMQADARVLAEPSPAAGASPAGSVSEQTVPTDSSWPSLPGEAWLGPQEARSSGFMSIGTEELPAEAEDADAAHEGDGAAADIGWEVGAWIDLQTDKGWVRSQLSWCSPHGTLFLFKQGDGNVCSMTRRMRDTLLAEGRLRVVAHEPVVTGALDAVARAAILNSLDVPVRLLDPEGDARG</sequence>
<feature type="region of interest" description="Disordered" evidence="1">
    <location>
        <begin position="606"/>
        <end position="637"/>
    </location>
</feature>
<protein>
    <recommendedName>
        <fullName evidence="4">DUF1631 family protein</fullName>
    </recommendedName>
</protein>
<dbReference type="Proteomes" id="UP001501788">
    <property type="component" value="Unassembled WGS sequence"/>
</dbReference>
<accession>A0ABP8KWS5</accession>
<name>A0ABP8KWS5_9BURK</name>
<dbReference type="InterPro" id="IPR012434">
    <property type="entry name" value="DUF1631"/>
</dbReference>
<evidence type="ECO:0008006" key="4">
    <source>
        <dbReference type="Google" id="ProtNLM"/>
    </source>
</evidence>
<comment type="caution">
    <text evidence="2">The sequence shown here is derived from an EMBL/GenBank/DDBJ whole genome shotgun (WGS) entry which is preliminary data.</text>
</comment>
<feature type="compositionally biased region" description="Polar residues" evidence="1">
    <location>
        <begin position="618"/>
        <end position="630"/>
    </location>
</feature>
<keyword evidence="3" id="KW-1185">Reference proteome</keyword>
<reference evidence="3" key="1">
    <citation type="journal article" date="2019" name="Int. J. Syst. Evol. Microbiol.">
        <title>The Global Catalogue of Microorganisms (GCM) 10K type strain sequencing project: providing services to taxonomists for standard genome sequencing and annotation.</title>
        <authorList>
            <consortium name="The Broad Institute Genomics Platform"/>
            <consortium name="The Broad Institute Genome Sequencing Center for Infectious Disease"/>
            <person name="Wu L."/>
            <person name="Ma J."/>
        </authorList>
    </citation>
    <scope>NUCLEOTIDE SEQUENCE [LARGE SCALE GENOMIC DNA]</scope>
    <source>
        <strain evidence="3">JCM 31890</strain>
    </source>
</reference>
<evidence type="ECO:0000313" key="3">
    <source>
        <dbReference type="Proteomes" id="UP001501788"/>
    </source>
</evidence>
<proteinExistence type="predicted"/>
<dbReference type="Pfam" id="PF07793">
    <property type="entry name" value="DUF1631"/>
    <property type="match status" value="1"/>
</dbReference>
<organism evidence="2 3">
    <name type="scientific">Acidovorax lacteus</name>
    <dbReference type="NCBI Taxonomy" id="1924988"/>
    <lineage>
        <taxon>Bacteria</taxon>
        <taxon>Pseudomonadati</taxon>
        <taxon>Pseudomonadota</taxon>
        <taxon>Betaproteobacteria</taxon>
        <taxon>Burkholderiales</taxon>
        <taxon>Comamonadaceae</taxon>
        <taxon>Acidovorax</taxon>
    </lineage>
</organism>
<gene>
    <name evidence="2" type="ORF">GCM10023090_01830</name>
</gene>
<evidence type="ECO:0000313" key="2">
    <source>
        <dbReference type="EMBL" id="GAA4417776.1"/>
    </source>
</evidence>
<dbReference type="EMBL" id="BAABEX010000002">
    <property type="protein sequence ID" value="GAA4417776.1"/>
    <property type="molecule type" value="Genomic_DNA"/>
</dbReference>
<feature type="compositionally biased region" description="Low complexity" evidence="1">
    <location>
        <begin position="606"/>
        <end position="617"/>
    </location>
</feature>